<evidence type="ECO:0000313" key="2">
    <source>
        <dbReference type="Proteomes" id="UP000030060"/>
    </source>
</evidence>
<name>A0A0A1Z2K6_PSEFL</name>
<comment type="caution">
    <text evidence="1">The sequence shown here is derived from an EMBL/GenBank/DDBJ whole genome shotgun (WGS) entry which is preliminary data.</text>
</comment>
<accession>A0A0A1Z2K6</accession>
<dbReference type="EMBL" id="ASGY01000089">
    <property type="protein sequence ID" value="KGE67464.1"/>
    <property type="molecule type" value="Genomic_DNA"/>
</dbReference>
<reference evidence="1 2" key="1">
    <citation type="journal article" date="2013" name="Genome Announc.">
        <title>Draft Genome Sequence of Pseudomonas fluorescens LMG 5329, a White Line-Inducing Principle-Producing Bioindicator for the Mushroom Pathogen Pseudomonas tolaasii.</title>
        <authorList>
            <person name="Ghequire M.G."/>
            <person name="Rokni-Zadeh H."/>
            <person name="Zarrineh P."/>
            <person name="De Mot R."/>
        </authorList>
    </citation>
    <scope>NUCLEOTIDE SEQUENCE [LARGE SCALE GENOMIC DNA]</scope>
    <source>
        <strain evidence="1 2">LMG 5329</strain>
    </source>
</reference>
<gene>
    <name evidence="1" type="ORF">K814_0113245</name>
</gene>
<evidence type="ECO:0000313" key="1">
    <source>
        <dbReference type="EMBL" id="KGE67464.1"/>
    </source>
</evidence>
<dbReference type="AlphaFoldDB" id="A0A0A1Z2K6"/>
<organism evidence="1 2">
    <name type="scientific">Pseudomonas fluorescens LMG 5329</name>
    <dbReference type="NCBI Taxonomy" id="1324332"/>
    <lineage>
        <taxon>Bacteria</taxon>
        <taxon>Pseudomonadati</taxon>
        <taxon>Pseudomonadota</taxon>
        <taxon>Gammaproteobacteria</taxon>
        <taxon>Pseudomonadales</taxon>
        <taxon>Pseudomonadaceae</taxon>
        <taxon>Pseudomonas</taxon>
    </lineage>
</organism>
<dbReference type="Proteomes" id="UP000030060">
    <property type="component" value="Unassembled WGS sequence"/>
</dbReference>
<protein>
    <submittedName>
        <fullName evidence="1">Uncharacterized protein</fullName>
    </submittedName>
</protein>
<sequence length="59" mass="6748">MHRAEQDISNAFTDFKNFTLSLTKFSRFIHIPERSVKPHPLQMLHIKPAAPAGFFLPGI</sequence>
<proteinExistence type="predicted"/>